<reference evidence="1 2" key="1">
    <citation type="journal article" date="2019" name="Genome Biol. Evol.">
        <title>Insights into the evolution of the New World diploid cottons (Gossypium, subgenus Houzingenia) based on genome sequencing.</title>
        <authorList>
            <person name="Grover C.E."/>
            <person name="Arick M.A. 2nd"/>
            <person name="Thrash A."/>
            <person name="Conover J.L."/>
            <person name="Sanders W.S."/>
            <person name="Peterson D.G."/>
            <person name="Frelichowski J.E."/>
            <person name="Scheffler J.A."/>
            <person name="Scheffler B.E."/>
            <person name="Wendel J.F."/>
        </authorList>
    </citation>
    <scope>NUCLEOTIDE SEQUENCE [LARGE SCALE GENOMIC DNA]</scope>
    <source>
        <strain evidence="1">4</strain>
        <tissue evidence="1">Leaf</tissue>
    </source>
</reference>
<keyword evidence="2" id="KW-1185">Reference proteome</keyword>
<gene>
    <name evidence="1" type="ORF">Golax_000675</name>
</gene>
<evidence type="ECO:0000313" key="2">
    <source>
        <dbReference type="Proteomes" id="UP000593574"/>
    </source>
</evidence>
<name>A0A7J9AUG5_9ROSI</name>
<accession>A0A7J9AUG5</accession>
<dbReference type="Proteomes" id="UP000593574">
    <property type="component" value="Unassembled WGS sequence"/>
</dbReference>
<evidence type="ECO:0000313" key="1">
    <source>
        <dbReference type="EMBL" id="MBA0727708.1"/>
    </source>
</evidence>
<dbReference type="EMBL" id="JABEZV010000013">
    <property type="protein sequence ID" value="MBA0727708.1"/>
    <property type="molecule type" value="Genomic_DNA"/>
</dbReference>
<organism evidence="1 2">
    <name type="scientific">Gossypium laxum</name>
    <dbReference type="NCBI Taxonomy" id="34288"/>
    <lineage>
        <taxon>Eukaryota</taxon>
        <taxon>Viridiplantae</taxon>
        <taxon>Streptophyta</taxon>
        <taxon>Embryophyta</taxon>
        <taxon>Tracheophyta</taxon>
        <taxon>Spermatophyta</taxon>
        <taxon>Magnoliopsida</taxon>
        <taxon>eudicotyledons</taxon>
        <taxon>Gunneridae</taxon>
        <taxon>Pentapetalae</taxon>
        <taxon>rosids</taxon>
        <taxon>malvids</taxon>
        <taxon>Malvales</taxon>
        <taxon>Malvaceae</taxon>
        <taxon>Malvoideae</taxon>
        <taxon>Gossypium</taxon>
    </lineage>
</organism>
<dbReference type="AlphaFoldDB" id="A0A7J9AUG5"/>
<protein>
    <submittedName>
        <fullName evidence="1">Uncharacterized protein</fullName>
    </submittedName>
</protein>
<sequence length="49" mass="5809">MSMVENSSGDESDDEMERKGKRFYNARNVLTNHLLLHLLLCNYIMRSIY</sequence>
<proteinExistence type="predicted"/>
<comment type="caution">
    <text evidence="1">The sequence shown here is derived from an EMBL/GenBank/DDBJ whole genome shotgun (WGS) entry which is preliminary data.</text>
</comment>